<evidence type="ECO:0000256" key="1">
    <source>
        <dbReference type="ARBA" id="ARBA00022670"/>
    </source>
</evidence>
<protein>
    <submittedName>
        <fullName evidence="5">M20 family dipeptidase</fullName>
    </submittedName>
</protein>
<proteinExistence type="predicted"/>
<evidence type="ECO:0000256" key="2">
    <source>
        <dbReference type="ARBA" id="ARBA00022723"/>
    </source>
</evidence>
<dbReference type="RefSeq" id="WP_146917914.1">
    <property type="nucleotide sequence ID" value="NZ_CP042430.1"/>
</dbReference>
<dbReference type="InterPro" id="IPR036264">
    <property type="entry name" value="Bact_exopeptidase_dim_dom"/>
</dbReference>
<evidence type="ECO:0000313" key="6">
    <source>
        <dbReference type="Proteomes" id="UP000321805"/>
    </source>
</evidence>
<evidence type="ECO:0000259" key="4">
    <source>
        <dbReference type="Pfam" id="PF07687"/>
    </source>
</evidence>
<dbReference type="Pfam" id="PF01546">
    <property type="entry name" value="Peptidase_M20"/>
    <property type="match status" value="1"/>
</dbReference>
<keyword evidence="1" id="KW-0645">Protease</keyword>
<reference evidence="5 6" key="1">
    <citation type="journal article" date="2018" name="J. Microbiol.">
        <title>Baekduia soli gen. nov., sp. nov., a novel bacterium isolated from the soil of Baekdu Mountain and proposal of a novel family name, Baekduiaceae fam. nov.</title>
        <authorList>
            <person name="An D.S."/>
            <person name="Siddiqi M.Z."/>
            <person name="Kim K.H."/>
            <person name="Yu H.S."/>
            <person name="Im W.T."/>
        </authorList>
    </citation>
    <scope>NUCLEOTIDE SEQUENCE [LARGE SCALE GENOMIC DNA]</scope>
    <source>
        <strain evidence="5 6">BR7-21</strain>
    </source>
</reference>
<name>A0A5B8U317_9ACTN</name>
<dbReference type="InterPro" id="IPR051458">
    <property type="entry name" value="Cyt/Met_Dipeptidase"/>
</dbReference>
<dbReference type="PANTHER" id="PTHR43270:SF12">
    <property type="entry name" value="SUCCINYL-DIAMINOPIMELATE DESUCCINYLASE"/>
    <property type="match status" value="1"/>
</dbReference>
<dbReference type="GO" id="GO:0008233">
    <property type="term" value="F:peptidase activity"/>
    <property type="evidence" value="ECO:0007669"/>
    <property type="project" value="UniProtKB-KW"/>
</dbReference>
<dbReference type="KEGG" id="bsol:FSW04_07560"/>
<dbReference type="InterPro" id="IPR002933">
    <property type="entry name" value="Peptidase_M20"/>
</dbReference>
<dbReference type="Proteomes" id="UP000321805">
    <property type="component" value="Chromosome"/>
</dbReference>
<evidence type="ECO:0000313" key="5">
    <source>
        <dbReference type="EMBL" id="QEC47449.1"/>
    </source>
</evidence>
<dbReference type="PANTHER" id="PTHR43270">
    <property type="entry name" value="BETA-ALA-HIS DIPEPTIDASE"/>
    <property type="match status" value="1"/>
</dbReference>
<keyword evidence="3" id="KW-0378">Hydrolase</keyword>
<dbReference type="OrthoDB" id="9761532at2"/>
<dbReference type="EMBL" id="CP042430">
    <property type="protein sequence ID" value="QEC47449.1"/>
    <property type="molecule type" value="Genomic_DNA"/>
</dbReference>
<dbReference type="AlphaFoldDB" id="A0A5B8U317"/>
<gene>
    <name evidence="5" type="ORF">FSW04_07560</name>
</gene>
<dbReference type="GO" id="GO:0046872">
    <property type="term" value="F:metal ion binding"/>
    <property type="evidence" value="ECO:0007669"/>
    <property type="project" value="UniProtKB-KW"/>
</dbReference>
<evidence type="ECO:0000256" key="3">
    <source>
        <dbReference type="ARBA" id="ARBA00022801"/>
    </source>
</evidence>
<dbReference type="Gene3D" id="3.40.630.10">
    <property type="entry name" value="Zn peptidases"/>
    <property type="match status" value="1"/>
</dbReference>
<dbReference type="SUPFAM" id="SSF53187">
    <property type="entry name" value="Zn-dependent exopeptidases"/>
    <property type="match status" value="1"/>
</dbReference>
<dbReference type="GO" id="GO:0006508">
    <property type="term" value="P:proteolysis"/>
    <property type="evidence" value="ECO:0007669"/>
    <property type="project" value="UniProtKB-KW"/>
</dbReference>
<keyword evidence="6" id="KW-1185">Reference proteome</keyword>
<dbReference type="SUPFAM" id="SSF55031">
    <property type="entry name" value="Bacterial exopeptidase dimerisation domain"/>
    <property type="match status" value="1"/>
</dbReference>
<organism evidence="5 6">
    <name type="scientific">Baekduia soli</name>
    <dbReference type="NCBI Taxonomy" id="496014"/>
    <lineage>
        <taxon>Bacteria</taxon>
        <taxon>Bacillati</taxon>
        <taxon>Actinomycetota</taxon>
        <taxon>Thermoleophilia</taxon>
        <taxon>Solirubrobacterales</taxon>
        <taxon>Baekduiaceae</taxon>
        <taxon>Baekduia</taxon>
    </lineage>
</organism>
<sequence>MADTLLDELFTWLRIPSISTGGGDPADLERAAQWAVDKVRAAGGEAELVRIGGGNPLVIGELRAAREDAPTVLIYGHYDVQGAEPLDLWESPPFEPEVRDGRVYARGAADDKGNFLPLLHAACGLAQAGELPVHVRVAIEGEEEAGGESIAAWLAADERGADAAIVYDSGMVGPDLPAICVGLRGVVLLTFEVRAARRDLHSGMYGGSALNSLHALHAALAAVLPGPDGRVRDELRVGIAPVADAERATWDALPSGQEALDAAGARPAYPAAAAEYIERNGSDTAVDVNQIVAGDARTVIPAVARATISIRLAPGQDPDAMGAELLRLLRGGLPEGAELEVVSSHSAQPALFGVDTAAIRLAGEAIERACGVAPAFVRSGGSIPIVADLGAKGIPTIVTGFVLPDDPFHAPNESFSLRGLELGERAARELLAALAALGDGAPQ</sequence>
<dbReference type="Gene3D" id="3.30.70.360">
    <property type="match status" value="1"/>
</dbReference>
<keyword evidence="2" id="KW-0479">Metal-binding</keyword>
<dbReference type="InterPro" id="IPR011650">
    <property type="entry name" value="Peptidase_M20_dimer"/>
</dbReference>
<feature type="domain" description="Peptidase M20 dimerisation" evidence="4">
    <location>
        <begin position="188"/>
        <end position="334"/>
    </location>
</feature>
<dbReference type="Pfam" id="PF07687">
    <property type="entry name" value="M20_dimer"/>
    <property type="match status" value="1"/>
</dbReference>
<accession>A0A5B8U317</accession>